<dbReference type="Pfam" id="PF00076">
    <property type="entry name" value="RRM_1"/>
    <property type="match status" value="1"/>
</dbReference>
<dbReference type="SMART" id="SM00360">
    <property type="entry name" value="RRM"/>
    <property type="match status" value="1"/>
</dbReference>
<dbReference type="EMBL" id="FLQV01000690">
    <property type="protein sequence ID" value="SBS97344.1"/>
    <property type="molecule type" value="Genomic_DNA"/>
</dbReference>
<dbReference type="InterPro" id="IPR035979">
    <property type="entry name" value="RBD_domain_sf"/>
</dbReference>
<protein>
    <submittedName>
        <fullName evidence="3">RNA-binding protein, putative</fullName>
    </submittedName>
</protein>
<dbReference type="GO" id="GO:0003723">
    <property type="term" value="F:RNA binding"/>
    <property type="evidence" value="ECO:0007669"/>
    <property type="project" value="UniProtKB-UniRule"/>
</dbReference>
<dbReference type="Proteomes" id="UP000078560">
    <property type="component" value="Unassembled WGS sequence"/>
</dbReference>
<evidence type="ECO:0000313" key="4">
    <source>
        <dbReference type="EMBL" id="SBS97344.1"/>
    </source>
</evidence>
<dbReference type="SUPFAM" id="SSF54928">
    <property type="entry name" value="RNA-binding domain, RBD"/>
    <property type="match status" value="1"/>
</dbReference>
<evidence type="ECO:0000313" key="6">
    <source>
        <dbReference type="Proteomes" id="UP000078560"/>
    </source>
</evidence>
<dbReference type="PROSITE" id="PS50102">
    <property type="entry name" value="RRM"/>
    <property type="match status" value="1"/>
</dbReference>
<sequence>MSLQEEHLTACAWTLICTFAINYHSIQVKWEKEQLHRKRFVLYRTRYFRKFKTMPYVRDSGENHIKELTRERVRLSKHTTNSVTLGANFLFICNLDNRLSSKDVTHFFNYFIGNDNCIARIKRNQYTGRNMGHGILKFKKAEDATIVLLNYQGIKLGEKNIILTEAFKNEQLKQKKHICNVLQPTRL</sequence>
<gene>
    <name evidence="4" type="ORF">POVCU1_037440</name>
    <name evidence="3" type="ORF">POVCU2_0040560</name>
</gene>
<reference evidence="3" key="2">
    <citation type="submission" date="2016-05" db="EMBL/GenBank/DDBJ databases">
        <authorList>
            <person name="Lavstsen T."/>
            <person name="Jespersen J.S."/>
        </authorList>
    </citation>
    <scope>NUCLEOTIDE SEQUENCE [LARGE SCALE GENOMIC DNA]</scope>
</reference>
<dbReference type="EMBL" id="FLQU01000536">
    <property type="protein sequence ID" value="SBS87041.1"/>
    <property type="molecule type" value="Genomic_DNA"/>
</dbReference>
<feature type="domain" description="RRM" evidence="2">
    <location>
        <begin position="88"/>
        <end position="168"/>
    </location>
</feature>
<dbReference type="AlphaFoldDB" id="A0A1A8W4W4"/>
<dbReference type="InterPro" id="IPR000504">
    <property type="entry name" value="RRM_dom"/>
</dbReference>
<evidence type="ECO:0000256" key="1">
    <source>
        <dbReference type="PROSITE-ProRule" id="PRU00176"/>
    </source>
</evidence>
<dbReference type="Proteomes" id="UP000078546">
    <property type="component" value="Unassembled WGS sequence"/>
</dbReference>
<dbReference type="InterPro" id="IPR012677">
    <property type="entry name" value="Nucleotide-bd_a/b_plait_sf"/>
</dbReference>
<evidence type="ECO:0000313" key="5">
    <source>
        <dbReference type="Proteomes" id="UP000078546"/>
    </source>
</evidence>
<reference evidence="5 6" key="1">
    <citation type="submission" date="2016-05" db="EMBL/GenBank/DDBJ databases">
        <authorList>
            <person name="Naeem Raeece"/>
        </authorList>
    </citation>
    <scope>NUCLEOTIDE SEQUENCE [LARGE SCALE GENOMIC DNA]</scope>
</reference>
<evidence type="ECO:0000313" key="3">
    <source>
        <dbReference type="EMBL" id="SBS87041.1"/>
    </source>
</evidence>
<dbReference type="CDD" id="cd00590">
    <property type="entry name" value="RRM_SF"/>
    <property type="match status" value="1"/>
</dbReference>
<proteinExistence type="predicted"/>
<accession>A0A1A8W4W4</accession>
<name>A0A1A8W4W4_PLAOA</name>
<organism evidence="3 6">
    <name type="scientific">Plasmodium ovale curtisi</name>
    <dbReference type="NCBI Taxonomy" id="864141"/>
    <lineage>
        <taxon>Eukaryota</taxon>
        <taxon>Sar</taxon>
        <taxon>Alveolata</taxon>
        <taxon>Apicomplexa</taxon>
        <taxon>Aconoidasida</taxon>
        <taxon>Haemosporida</taxon>
        <taxon>Plasmodiidae</taxon>
        <taxon>Plasmodium</taxon>
        <taxon>Plasmodium (Plasmodium)</taxon>
    </lineage>
</organism>
<keyword evidence="1" id="KW-0694">RNA-binding</keyword>
<evidence type="ECO:0000259" key="2">
    <source>
        <dbReference type="PROSITE" id="PS50102"/>
    </source>
</evidence>
<dbReference type="Gene3D" id="3.30.70.330">
    <property type="match status" value="1"/>
</dbReference>